<dbReference type="Proteomes" id="UP000254193">
    <property type="component" value="Unassembled WGS sequence"/>
</dbReference>
<evidence type="ECO:0000313" key="8">
    <source>
        <dbReference type="Proteomes" id="UP000254193"/>
    </source>
</evidence>
<name>A0A378VP83_NEILA</name>
<dbReference type="EMBL" id="UGRO01000002">
    <property type="protein sequence ID" value="SUA18082.1"/>
    <property type="molecule type" value="Genomic_DNA"/>
</dbReference>
<evidence type="ECO:0000256" key="1">
    <source>
        <dbReference type="ARBA" id="ARBA00005854"/>
    </source>
</evidence>
<dbReference type="PANTHER" id="PTHR43761:SF1">
    <property type="entry name" value="D-ISOMER SPECIFIC 2-HYDROXYACID DEHYDROGENASE CATALYTIC DOMAIN-CONTAINING PROTEIN-RELATED"/>
    <property type="match status" value="1"/>
</dbReference>
<dbReference type="Pfam" id="PF02826">
    <property type="entry name" value="2-Hacid_dh_C"/>
    <property type="match status" value="1"/>
</dbReference>
<evidence type="ECO:0000259" key="5">
    <source>
        <dbReference type="Pfam" id="PF00389"/>
    </source>
</evidence>
<dbReference type="SUPFAM" id="SSF52283">
    <property type="entry name" value="Formate/glycerate dehydrogenase catalytic domain-like"/>
    <property type="match status" value="1"/>
</dbReference>
<keyword evidence="8" id="KW-1185">Reference proteome</keyword>
<dbReference type="InterPro" id="IPR006139">
    <property type="entry name" value="D-isomer_2_OHA_DH_cat_dom"/>
</dbReference>
<accession>A0A378VP83</accession>
<evidence type="ECO:0000256" key="2">
    <source>
        <dbReference type="ARBA" id="ARBA00023002"/>
    </source>
</evidence>
<sequence length="318" mass="34166">MMNHKKIVVLDADTLPGRAFHFDFPHELAVYGTTDAAETAGRVRDAHIIITNKVMISADIIAANPQLELIAVSATGVNNVDIGAAEAAGVAVCNVRAYGNESVAEHAFMLMIALMRNLPAYQRDVAAGLWEKSPFFCHYGAPIRDLNGKTLAVFGRGNIGRTLAGYAQAFGMGVVFAEHKHAPDVRKGYVSFEDAVRTADVLSLHCPLNAQTENMIGENELRQMKPGAVLINCGRGGLVDENALLAALKYGQIGGAGVDVLTQEPPKNGNPLLKARLPNLIVTPHTAWASREALDRLFDILLANIHAFVKGEAQNRVV</sequence>
<dbReference type="PROSITE" id="PS00670">
    <property type="entry name" value="D_2_HYDROXYACID_DH_2"/>
    <property type="match status" value="1"/>
</dbReference>
<dbReference type="GO" id="GO:0051287">
    <property type="term" value="F:NAD binding"/>
    <property type="evidence" value="ECO:0007669"/>
    <property type="project" value="InterPro"/>
</dbReference>
<evidence type="ECO:0000256" key="3">
    <source>
        <dbReference type="ARBA" id="ARBA00023027"/>
    </source>
</evidence>
<dbReference type="InterPro" id="IPR029753">
    <property type="entry name" value="D-isomer_DH_CS"/>
</dbReference>
<keyword evidence="2 4" id="KW-0560">Oxidoreductase</keyword>
<feature type="domain" description="D-isomer specific 2-hydroxyacid dehydrogenase NAD-binding" evidence="6">
    <location>
        <begin position="108"/>
        <end position="287"/>
    </location>
</feature>
<evidence type="ECO:0000259" key="6">
    <source>
        <dbReference type="Pfam" id="PF02826"/>
    </source>
</evidence>
<feature type="domain" description="D-isomer specific 2-hydroxyacid dehydrogenase catalytic" evidence="5">
    <location>
        <begin position="27"/>
        <end position="318"/>
    </location>
</feature>
<gene>
    <name evidence="7" type="primary">hprA</name>
    <name evidence="7" type="ORF">NCTC10616_01802</name>
</gene>
<keyword evidence="3" id="KW-0520">NAD</keyword>
<organism evidence="7 8">
    <name type="scientific">Neisseria lactamica</name>
    <dbReference type="NCBI Taxonomy" id="486"/>
    <lineage>
        <taxon>Bacteria</taxon>
        <taxon>Pseudomonadati</taxon>
        <taxon>Pseudomonadota</taxon>
        <taxon>Betaproteobacteria</taxon>
        <taxon>Neisseriales</taxon>
        <taxon>Neisseriaceae</taxon>
        <taxon>Neisseria</taxon>
    </lineage>
</organism>
<dbReference type="PANTHER" id="PTHR43761">
    <property type="entry name" value="D-ISOMER SPECIFIC 2-HYDROXYACID DEHYDROGENASE FAMILY PROTEIN (AFU_ORTHOLOGUE AFUA_1G13630)"/>
    <property type="match status" value="1"/>
</dbReference>
<reference evidence="7 8" key="1">
    <citation type="submission" date="2018-06" db="EMBL/GenBank/DDBJ databases">
        <authorList>
            <consortium name="Pathogen Informatics"/>
            <person name="Doyle S."/>
        </authorList>
    </citation>
    <scope>NUCLEOTIDE SEQUENCE [LARGE SCALE GENOMIC DNA]</scope>
    <source>
        <strain evidence="7 8">NCTC10616</strain>
    </source>
</reference>
<dbReference type="EC" id="1.1.1.29" evidence="7"/>
<dbReference type="PROSITE" id="PS00671">
    <property type="entry name" value="D_2_HYDROXYACID_DH_3"/>
    <property type="match status" value="1"/>
</dbReference>
<comment type="similarity">
    <text evidence="1 4">Belongs to the D-isomer specific 2-hydroxyacid dehydrogenase family.</text>
</comment>
<dbReference type="AlphaFoldDB" id="A0A378VP83"/>
<dbReference type="CDD" id="cd12162">
    <property type="entry name" value="2-Hacid_dh_4"/>
    <property type="match status" value="1"/>
</dbReference>
<dbReference type="Pfam" id="PF00389">
    <property type="entry name" value="2-Hacid_dh"/>
    <property type="match status" value="1"/>
</dbReference>
<dbReference type="SUPFAM" id="SSF51735">
    <property type="entry name" value="NAD(P)-binding Rossmann-fold domains"/>
    <property type="match status" value="1"/>
</dbReference>
<protein>
    <submittedName>
        <fullName evidence="7">Glycerate dehydrogenase</fullName>
        <ecNumber evidence="7">1.1.1.29</ecNumber>
    </submittedName>
</protein>
<proteinExistence type="inferred from homology"/>
<dbReference type="GO" id="GO:0008465">
    <property type="term" value="F:hydroxypyruvate reductase (NADH) activity"/>
    <property type="evidence" value="ECO:0007669"/>
    <property type="project" value="UniProtKB-EC"/>
</dbReference>
<dbReference type="Gene3D" id="3.40.50.720">
    <property type="entry name" value="NAD(P)-binding Rossmann-like Domain"/>
    <property type="match status" value="2"/>
</dbReference>
<evidence type="ECO:0000313" key="7">
    <source>
        <dbReference type="EMBL" id="SUA18082.1"/>
    </source>
</evidence>
<dbReference type="InterPro" id="IPR036291">
    <property type="entry name" value="NAD(P)-bd_dom_sf"/>
</dbReference>
<dbReference type="InterPro" id="IPR050418">
    <property type="entry name" value="D-iso_2-hydroxyacid_DH_PdxB"/>
</dbReference>
<dbReference type="InterPro" id="IPR006140">
    <property type="entry name" value="D-isomer_DH_NAD-bd"/>
</dbReference>
<evidence type="ECO:0000256" key="4">
    <source>
        <dbReference type="RuleBase" id="RU003719"/>
    </source>
</evidence>